<protein>
    <submittedName>
        <fullName evidence="7">PQQ-binding-like beta-propeller repeat protein</fullName>
    </submittedName>
</protein>
<feature type="compositionally biased region" description="Pro residues" evidence="4">
    <location>
        <begin position="617"/>
        <end position="629"/>
    </location>
</feature>
<evidence type="ECO:0000259" key="5">
    <source>
        <dbReference type="Pfam" id="PF01011"/>
    </source>
</evidence>
<comment type="caution">
    <text evidence="7">The sequence shown here is derived from an EMBL/GenBank/DDBJ whole genome shotgun (WGS) entry which is preliminary data.</text>
</comment>
<organism evidence="7 8">
    <name type="scientific">Flavisphingopyxis soli</name>
    <dbReference type="NCBI Taxonomy" id="2601267"/>
    <lineage>
        <taxon>Bacteria</taxon>
        <taxon>Pseudomonadati</taxon>
        <taxon>Pseudomonadota</taxon>
        <taxon>Alphaproteobacteria</taxon>
        <taxon>Sphingomonadales</taxon>
        <taxon>Sphingopyxidaceae</taxon>
        <taxon>Flavisphingopyxis</taxon>
    </lineage>
</organism>
<dbReference type="EMBL" id="VOPY01000003">
    <property type="protein sequence ID" value="TXC68255.1"/>
    <property type="molecule type" value="Genomic_DNA"/>
</dbReference>
<sequence length="642" mass="67168">MSLYRPGDGHEQREQRVTGKGQHGGRIDRWAIAGLAALAMLGACKDKSPEPRPVKQETRLAAGAARVDADYLASGGDGRDWPATGFNYAGQRFSPLDTIDARNVNRLGIAWYADLPDHMAQDATPVVVDGVIYVAAARSKVAAFDATNGKLLWDYDPRLASDFPALDPWRIANNGIALWKGKLFTTTLDGRLTALDAKTGIPLWSIQAAEPGQRVTSAPLAVKNLVIIGSGGGDTRGSIAAYDIVNGTLRWRFFTTPNPTGEADGAASDPMLAVATATWSKDGDWRISGGGGAVADAIAYDADLDQLYFGTGAGVPNDYARRSGGNGDNLFVSSIIAVKPETGEYLWHFQETPAAAHDFGATDPIILATLPVDGTPRKLLLHPSNNGYLVALAREDGALVSAVPLAKDVTWAKGYSAAGRPIAPDPAKPDLKPKKSQMPITPIVALPSLGWRDGAAASFDPSSALAYVAVQRPQPAPSPANDESAPPAPLYGKGGLIALSPLSGRIAWSSDRAMGGGVLSTAGGLVFQGARDGSFIAYGAADGNKLWQSRLRGQITGAPATFLSGDTQMVAVVTGAPAIVPDAERSAAGDDAADSMRSQGRRSRLVVFALNGKRQLPPLPEPAPVPNPALVPGEAQPRTRSD</sequence>
<dbReference type="Pfam" id="PF13360">
    <property type="entry name" value="PQQ_2"/>
    <property type="match status" value="1"/>
</dbReference>
<name>A0A5C6U9F0_9SPHN</name>
<dbReference type="SMART" id="SM00564">
    <property type="entry name" value="PQQ"/>
    <property type="match status" value="5"/>
</dbReference>
<dbReference type="InterPro" id="IPR011047">
    <property type="entry name" value="Quinoprotein_ADH-like_sf"/>
</dbReference>
<dbReference type="PANTHER" id="PTHR32303:SF10">
    <property type="entry name" value="OUTER MEMBRANE PROTEIN ASSEMBLY FACTOR BAMB"/>
    <property type="match status" value="1"/>
</dbReference>
<feature type="region of interest" description="Disordered" evidence="4">
    <location>
        <begin position="1"/>
        <end position="24"/>
    </location>
</feature>
<evidence type="ECO:0000256" key="1">
    <source>
        <dbReference type="ARBA" id="ARBA00001931"/>
    </source>
</evidence>
<dbReference type="Proteomes" id="UP000321129">
    <property type="component" value="Unassembled WGS sequence"/>
</dbReference>
<accession>A0A5C6U9F0</accession>
<feature type="domain" description="Pyrrolo-quinoline quinone repeat" evidence="6">
    <location>
        <begin position="493"/>
        <end position="574"/>
    </location>
</feature>
<feature type="compositionally biased region" description="Basic and acidic residues" evidence="4">
    <location>
        <begin position="7"/>
        <end position="17"/>
    </location>
</feature>
<evidence type="ECO:0000256" key="4">
    <source>
        <dbReference type="SAM" id="MobiDB-lite"/>
    </source>
</evidence>
<dbReference type="InterPro" id="IPR018391">
    <property type="entry name" value="PQQ_b-propeller_rpt"/>
</dbReference>
<keyword evidence="8" id="KW-1185">Reference proteome</keyword>
<reference evidence="7 8" key="1">
    <citation type="submission" date="2019-08" db="EMBL/GenBank/DDBJ databases">
        <title>Sphingorhabdus soil sp. nov., isolated from arctic soil.</title>
        <authorList>
            <person name="Liu Y."/>
        </authorList>
    </citation>
    <scope>NUCLEOTIDE SEQUENCE [LARGE SCALE GENOMIC DNA]</scope>
    <source>
        <strain evidence="7 8">D-2Q-5-6</strain>
    </source>
</reference>
<proteinExistence type="inferred from homology"/>
<evidence type="ECO:0000313" key="7">
    <source>
        <dbReference type="EMBL" id="TXC68255.1"/>
    </source>
</evidence>
<evidence type="ECO:0000256" key="3">
    <source>
        <dbReference type="ARBA" id="ARBA00023002"/>
    </source>
</evidence>
<dbReference type="Pfam" id="PF01011">
    <property type="entry name" value="PQQ"/>
    <property type="match status" value="1"/>
</dbReference>
<keyword evidence="3" id="KW-0560">Oxidoreductase</keyword>
<dbReference type="PANTHER" id="PTHR32303">
    <property type="entry name" value="QUINOPROTEIN ALCOHOL DEHYDROGENASE (CYTOCHROME C)"/>
    <property type="match status" value="1"/>
</dbReference>
<feature type="region of interest" description="Disordered" evidence="4">
    <location>
        <begin position="614"/>
        <end position="642"/>
    </location>
</feature>
<evidence type="ECO:0000259" key="6">
    <source>
        <dbReference type="Pfam" id="PF13360"/>
    </source>
</evidence>
<feature type="domain" description="Pyrrolo-quinoline quinone repeat" evidence="5">
    <location>
        <begin position="81"/>
        <end position="403"/>
    </location>
</feature>
<evidence type="ECO:0000256" key="2">
    <source>
        <dbReference type="ARBA" id="ARBA00008156"/>
    </source>
</evidence>
<dbReference type="Gene3D" id="2.140.10.10">
    <property type="entry name" value="Quinoprotein alcohol dehydrogenase-like superfamily"/>
    <property type="match status" value="1"/>
</dbReference>
<comment type="similarity">
    <text evidence="2">Belongs to the bacterial PQQ dehydrogenase family.</text>
</comment>
<dbReference type="GO" id="GO:0016491">
    <property type="term" value="F:oxidoreductase activity"/>
    <property type="evidence" value="ECO:0007669"/>
    <property type="project" value="UniProtKB-KW"/>
</dbReference>
<comment type="cofactor">
    <cofactor evidence="1">
        <name>pyrroloquinoline quinone</name>
        <dbReference type="ChEBI" id="CHEBI:58442"/>
    </cofactor>
</comment>
<dbReference type="InterPro" id="IPR002372">
    <property type="entry name" value="PQQ_rpt_dom"/>
</dbReference>
<dbReference type="AlphaFoldDB" id="A0A5C6U9F0"/>
<gene>
    <name evidence="7" type="ORF">FSZ31_11250</name>
</gene>
<evidence type="ECO:0000313" key="8">
    <source>
        <dbReference type="Proteomes" id="UP000321129"/>
    </source>
</evidence>
<dbReference type="SUPFAM" id="SSF50998">
    <property type="entry name" value="Quinoprotein alcohol dehydrogenase-like"/>
    <property type="match status" value="1"/>
</dbReference>